<dbReference type="Gene3D" id="3.30.420.10">
    <property type="entry name" value="Ribonuclease H-like superfamily/Ribonuclease H"/>
    <property type="match status" value="1"/>
</dbReference>
<organism evidence="4 5">
    <name type="scientific">Labeo rohita</name>
    <name type="common">Indian major carp</name>
    <name type="synonym">Cyprinus rohita</name>
    <dbReference type="NCBI Taxonomy" id="84645"/>
    <lineage>
        <taxon>Eukaryota</taxon>
        <taxon>Metazoa</taxon>
        <taxon>Chordata</taxon>
        <taxon>Craniata</taxon>
        <taxon>Vertebrata</taxon>
        <taxon>Euteleostomi</taxon>
        <taxon>Actinopterygii</taxon>
        <taxon>Neopterygii</taxon>
        <taxon>Teleostei</taxon>
        <taxon>Ostariophysi</taxon>
        <taxon>Cypriniformes</taxon>
        <taxon>Cyprinidae</taxon>
        <taxon>Labeoninae</taxon>
        <taxon>Labeonini</taxon>
        <taxon>Labeo</taxon>
    </lineage>
</organism>
<reference evidence="4 5" key="1">
    <citation type="submission" date="2022-01" db="EMBL/GenBank/DDBJ databases">
        <title>A high-quality chromosome-level genome assembly of rohu carp, Labeo rohita.</title>
        <authorList>
            <person name="Arick M.A. II"/>
            <person name="Hsu C.-Y."/>
            <person name="Magbanua Z."/>
            <person name="Pechanova O."/>
            <person name="Grover C."/>
            <person name="Miller E."/>
            <person name="Thrash A."/>
            <person name="Ezzel L."/>
            <person name="Alam S."/>
            <person name="Benzie J."/>
            <person name="Hamilton M."/>
            <person name="Karsi A."/>
            <person name="Lawrence M.L."/>
            <person name="Peterson D.G."/>
        </authorList>
    </citation>
    <scope>NUCLEOTIDE SEQUENCE [LARGE SCALE GENOMIC DNA]</scope>
    <source>
        <strain evidence="5">BAU-BD-2019</strain>
        <tissue evidence="4">Blood</tissue>
    </source>
</reference>
<dbReference type="InterPro" id="IPR036388">
    <property type="entry name" value="WH-like_DNA-bd_sf"/>
</dbReference>
<protein>
    <recommendedName>
        <fullName evidence="1">Gypsy retrotransposon integrase-like protein 1</fullName>
    </recommendedName>
</protein>
<dbReference type="PANTHER" id="PTHR37984">
    <property type="entry name" value="PROTEIN CBG26694"/>
    <property type="match status" value="1"/>
</dbReference>
<dbReference type="InterPro" id="IPR012337">
    <property type="entry name" value="RNaseH-like_sf"/>
</dbReference>
<dbReference type="PROSITE" id="PS50994">
    <property type="entry name" value="INTEGRASE"/>
    <property type="match status" value="1"/>
</dbReference>
<proteinExistence type="predicted"/>
<dbReference type="Proteomes" id="UP000830375">
    <property type="component" value="Unassembled WGS sequence"/>
</dbReference>
<feature type="region of interest" description="Disordered" evidence="2">
    <location>
        <begin position="1040"/>
        <end position="1096"/>
    </location>
</feature>
<dbReference type="InterPro" id="IPR050951">
    <property type="entry name" value="Retrovirus_Pol_polyprotein"/>
</dbReference>
<accession>A0ABQ8MYX7</accession>
<comment type="caution">
    <text evidence="4">The sequence shown here is derived from an EMBL/GenBank/DDBJ whole genome shotgun (WGS) entry which is preliminary data.</text>
</comment>
<evidence type="ECO:0000259" key="3">
    <source>
        <dbReference type="PROSITE" id="PS50994"/>
    </source>
</evidence>
<feature type="compositionally biased region" description="Polar residues" evidence="2">
    <location>
        <begin position="1042"/>
        <end position="1054"/>
    </location>
</feature>
<evidence type="ECO:0000256" key="2">
    <source>
        <dbReference type="SAM" id="MobiDB-lite"/>
    </source>
</evidence>
<gene>
    <name evidence="4" type="ORF">H4Q32_003860</name>
</gene>
<dbReference type="Gene3D" id="1.10.340.70">
    <property type="match status" value="1"/>
</dbReference>
<dbReference type="EMBL" id="JACTAM010000002">
    <property type="protein sequence ID" value="KAI2667391.1"/>
    <property type="molecule type" value="Genomic_DNA"/>
</dbReference>
<evidence type="ECO:0000256" key="1">
    <source>
        <dbReference type="ARBA" id="ARBA00039658"/>
    </source>
</evidence>
<dbReference type="InterPro" id="IPR036397">
    <property type="entry name" value="RNaseH_sf"/>
</dbReference>
<keyword evidence="5" id="KW-1185">Reference proteome</keyword>
<sequence>MVQCHGLGPSINPSTLVALSGPDVAVVSSSSVSSESARASRKRLKDAEDVILVKVVLLVPSGPQQRQVHGGQLQNWHSCVAIAGVLLISACYLYKRHLFTEAINQSELSTMTKTKELSKDVRDKIVDLHKAVMGYKTSAKQLGEKRREQGEASVFHSFLWKLSLNAHRVHYGIESGGEKKLKAETVKKDGTPSSRGETQIKVRIERLRMEAQERAQARQAELDLRLEVRRLEIQADKEVQLRKLEIEAAKVTSVPAVQQNASSVSDNSVNSGPAAFDVGKHIALVPNFRESEVDSYFSAFERIAISLEDGLKYDVVKLAILRAYELVPEAYRQQFRNRLVSLTGNKEDQVEVQVLRDTGASQSFVCADVLPFSEKSSVGFNFVEVGVRPVLPVKGVSFILGNDLADGVSGDVAVTKLGDTEAKEVVGSDSLSLTVTREKLVEAQNNDPSLVKCFKLAENAEFDNVSLVKDGLLMRKWRKSNSTESEWNFVYQVVVPTIFRPQVLSLAHDHTLAGHLGITKTYNRILQHFFWHGLKRDVIRYCKTCHVCQYVGKPNQVIPPAPLIPIPVLSEPFEHVMVDCVGPLPKSKSGNQFLLTIMCTATRYPEAIPLRKITAKAVVKALIKFFTTFGLPKVIQSDQGTNFLSKLCSQVFKTLNITHRTSSAFHPESQGMLERFHQTLKAMLRKYCIETGNEWDEGVPLLLFSIRETFQESLGFSPAELVFGHTVRGPLKALKERMLGMENDKKTNVLEYDKKTNVLEYVIGDQVLVLLPVPGSTLSARFSGPYEILQKISDTDYVVSTPDRKRQKRVCHINMLKAYFFREAVESLTTVEKSDAALPVGVACEVSPVAEPENVDLDGLIKADTLRLSARLSNSETLADLSKILGHLDDDQKQDIVQLFNKFLCILGDAPTLTSVLKHDIIVHNAQPIKQHPYRVNTVKRDMMKRETQYLLEKGEPVLSAPNFDVEFKMEVDASEVGAEKEALGMGREFVGGRRPLRGFCIRSRHLRGHWRRLMVRHGSELMGGRRLLGRFYVDTSGGIGANSSTGEASGTDSWTDEASGADSWSGEASGADSWSGEDSGADSWSGEASGADSWSGEASGRAWALRGLGTWALRGLGDETRPGEALEGRLRPDEALGYQLIRDEALGGQLIRDKALGGQLRRDKAIGGQLRRDLARFRHDGRGLARLYTSSHVVKRLR</sequence>
<evidence type="ECO:0000313" key="5">
    <source>
        <dbReference type="Proteomes" id="UP000830375"/>
    </source>
</evidence>
<dbReference type="Pfam" id="PF00665">
    <property type="entry name" value="rve"/>
    <property type="match status" value="1"/>
</dbReference>
<name>A0ABQ8MYX7_LABRO</name>
<dbReference type="PANTHER" id="PTHR37984:SF15">
    <property type="entry name" value="INTEGRASE CATALYTIC DOMAIN-CONTAINING PROTEIN"/>
    <property type="match status" value="1"/>
</dbReference>
<dbReference type="Pfam" id="PF22938">
    <property type="entry name" value="Integrase_p58_C"/>
    <property type="match status" value="1"/>
</dbReference>
<dbReference type="SUPFAM" id="SSF53098">
    <property type="entry name" value="Ribonuclease H-like"/>
    <property type="match status" value="1"/>
</dbReference>
<dbReference type="Pfam" id="PF17921">
    <property type="entry name" value="Integrase_H2C2"/>
    <property type="match status" value="1"/>
</dbReference>
<dbReference type="InterPro" id="IPR001584">
    <property type="entry name" value="Integrase_cat-core"/>
</dbReference>
<dbReference type="InterPro" id="IPR041588">
    <property type="entry name" value="Integrase_H2C2"/>
</dbReference>
<evidence type="ECO:0000313" key="4">
    <source>
        <dbReference type="EMBL" id="KAI2667391.1"/>
    </source>
</evidence>
<dbReference type="InterPro" id="IPR057667">
    <property type="entry name" value="HTH_SB"/>
</dbReference>
<dbReference type="Pfam" id="PF25787">
    <property type="entry name" value="HTH_SB"/>
    <property type="match status" value="1"/>
</dbReference>
<dbReference type="Gene3D" id="1.10.10.10">
    <property type="entry name" value="Winged helix-like DNA-binding domain superfamily/Winged helix DNA-binding domain"/>
    <property type="match status" value="1"/>
</dbReference>
<dbReference type="InterPro" id="IPR054465">
    <property type="entry name" value="Integrase_p58-like_C"/>
</dbReference>
<feature type="domain" description="Integrase catalytic" evidence="3">
    <location>
        <begin position="568"/>
        <end position="726"/>
    </location>
</feature>